<keyword evidence="2" id="KW-0413">Isomerase</keyword>
<dbReference type="RefSeq" id="WP_267624537.1">
    <property type="nucleotide sequence ID" value="NZ_JAODIW010000009.1"/>
</dbReference>
<evidence type="ECO:0000259" key="1">
    <source>
        <dbReference type="Pfam" id="PF02350"/>
    </source>
</evidence>
<keyword evidence="3" id="KW-1185">Reference proteome</keyword>
<dbReference type="SUPFAM" id="SSF53756">
    <property type="entry name" value="UDP-Glycosyltransferase/glycogen phosphorylase"/>
    <property type="match status" value="1"/>
</dbReference>
<accession>A0ABD5PA94</accession>
<dbReference type="EMBL" id="JBHSDS010000005">
    <property type="protein sequence ID" value="MFC4357804.1"/>
    <property type="molecule type" value="Genomic_DNA"/>
</dbReference>
<dbReference type="PANTHER" id="PTHR43174:SF1">
    <property type="entry name" value="UDP-N-ACETYLGLUCOSAMINE 2-EPIMERASE"/>
    <property type="match status" value="1"/>
</dbReference>
<dbReference type="NCBIfam" id="TIGR00236">
    <property type="entry name" value="wecB"/>
    <property type="match status" value="1"/>
</dbReference>
<proteinExistence type="predicted"/>
<dbReference type="GO" id="GO:0008761">
    <property type="term" value="F:UDP-N-acetylglucosamine 2-epimerase activity"/>
    <property type="evidence" value="ECO:0007669"/>
    <property type="project" value="UniProtKB-EC"/>
</dbReference>
<organism evidence="2 3">
    <name type="scientific">Halobium salinum</name>
    <dbReference type="NCBI Taxonomy" id="1364940"/>
    <lineage>
        <taxon>Archaea</taxon>
        <taxon>Methanobacteriati</taxon>
        <taxon>Methanobacteriota</taxon>
        <taxon>Stenosarchaea group</taxon>
        <taxon>Halobacteria</taxon>
        <taxon>Halobacteriales</taxon>
        <taxon>Haloferacaceae</taxon>
        <taxon>Halobium</taxon>
    </lineage>
</organism>
<dbReference type="Proteomes" id="UP001595921">
    <property type="component" value="Unassembled WGS sequence"/>
</dbReference>
<gene>
    <name evidence="2" type="primary">wecB</name>
    <name evidence="2" type="ORF">ACFO0N_07565</name>
</gene>
<name>A0ABD5PA94_9EURY</name>
<dbReference type="InterPro" id="IPR003331">
    <property type="entry name" value="UDP_GlcNAc_Epimerase_2_dom"/>
</dbReference>
<dbReference type="CDD" id="cd03786">
    <property type="entry name" value="GTB_UDP-GlcNAc_2-Epimerase"/>
    <property type="match status" value="1"/>
</dbReference>
<dbReference type="EC" id="5.1.3.14" evidence="2"/>
<dbReference type="Gene3D" id="3.40.50.2000">
    <property type="entry name" value="Glycogen Phosphorylase B"/>
    <property type="match status" value="2"/>
</dbReference>
<dbReference type="InterPro" id="IPR029767">
    <property type="entry name" value="WecB-like"/>
</dbReference>
<sequence>MKVLSVVGARPQFIKAFPVSRALADAGHEEVLVHTGQHYDEEMSDVFFEELGIPEPAYNLGVGSDGHVQQTARMMTGLADLVEEEEPDCLLVYGDTNSTLAGALVAVQTNRGLVHVEAGLRSGNRDMPEETNRILTDHVSDVLCAPTAEAVRNLEAEGLEERTVNTGDVMYDAALWARDQAREHSDVLDRLELDDGGYVLATVHRAANTDDPARLEAILEGLASVDEPVVLPAHPRTKSRLEEYDLWDLATEYLRVVEPVGYLDFVRLLDGADRVATDSGGVQKEAFFLRTPCVTLREETEWVETVEAGGNVLVGADTEAIEAALARTDWSYGGGEPYGDGNAAAAVADSLSRL</sequence>
<evidence type="ECO:0000313" key="2">
    <source>
        <dbReference type="EMBL" id="MFC4357804.1"/>
    </source>
</evidence>
<dbReference type="Pfam" id="PF02350">
    <property type="entry name" value="Epimerase_2"/>
    <property type="match status" value="1"/>
</dbReference>
<reference evidence="2 3" key="1">
    <citation type="journal article" date="2019" name="Int. J. Syst. Evol. Microbiol.">
        <title>The Global Catalogue of Microorganisms (GCM) 10K type strain sequencing project: providing services to taxonomists for standard genome sequencing and annotation.</title>
        <authorList>
            <consortium name="The Broad Institute Genomics Platform"/>
            <consortium name="The Broad Institute Genome Sequencing Center for Infectious Disease"/>
            <person name="Wu L."/>
            <person name="Ma J."/>
        </authorList>
    </citation>
    <scope>NUCLEOTIDE SEQUENCE [LARGE SCALE GENOMIC DNA]</scope>
    <source>
        <strain evidence="2 3">CGMCC 1.12553</strain>
    </source>
</reference>
<feature type="domain" description="UDP-N-acetylglucosamine 2-epimerase" evidence="1">
    <location>
        <begin position="26"/>
        <end position="351"/>
    </location>
</feature>
<protein>
    <submittedName>
        <fullName evidence="2">Non-hydrolyzing UDP-N-acetylglucosamine 2-epimerase</fullName>
        <ecNumber evidence="2">5.1.3.14</ecNumber>
    </submittedName>
</protein>
<dbReference type="PANTHER" id="PTHR43174">
    <property type="entry name" value="UDP-N-ACETYLGLUCOSAMINE 2-EPIMERASE"/>
    <property type="match status" value="1"/>
</dbReference>
<comment type="caution">
    <text evidence="2">The sequence shown here is derived from an EMBL/GenBank/DDBJ whole genome shotgun (WGS) entry which is preliminary data.</text>
</comment>
<dbReference type="AlphaFoldDB" id="A0ABD5PA94"/>
<evidence type="ECO:0000313" key="3">
    <source>
        <dbReference type="Proteomes" id="UP001595921"/>
    </source>
</evidence>